<dbReference type="PANTHER" id="PTHR12268:SF14">
    <property type="entry name" value="DYSTROPHIN-1"/>
    <property type="match status" value="1"/>
</dbReference>
<dbReference type="InterPro" id="IPR000433">
    <property type="entry name" value="Znf_ZZ"/>
</dbReference>
<dbReference type="Pfam" id="PF09068">
    <property type="entry name" value="EF-hand_2"/>
    <property type="match status" value="1"/>
</dbReference>
<gene>
    <name evidence="10" type="ORF">CTOB1V02_LOCUS1913</name>
</gene>
<dbReference type="GO" id="GO:0005737">
    <property type="term" value="C:cytoplasm"/>
    <property type="evidence" value="ECO:0007669"/>
    <property type="project" value="UniProtKB-SubCell"/>
</dbReference>
<protein>
    <submittedName>
        <fullName evidence="10">Uncharacterized protein</fullName>
    </submittedName>
</protein>
<dbReference type="InterPro" id="IPR011992">
    <property type="entry name" value="EF-hand-dom_pair"/>
</dbReference>
<reference evidence="10" key="1">
    <citation type="submission" date="2020-11" db="EMBL/GenBank/DDBJ databases">
        <authorList>
            <person name="Tran Van P."/>
        </authorList>
    </citation>
    <scope>NUCLEOTIDE SEQUENCE</scope>
</reference>
<dbReference type="GO" id="GO:0046716">
    <property type="term" value="P:muscle cell cellular homeostasis"/>
    <property type="evidence" value="ECO:0007669"/>
    <property type="project" value="UniProtKB-ARBA"/>
</dbReference>
<evidence type="ECO:0000256" key="6">
    <source>
        <dbReference type="ARBA" id="ARBA00022833"/>
    </source>
</evidence>
<dbReference type="AlphaFoldDB" id="A0A7R8ZHJ3"/>
<dbReference type="InterPro" id="IPR015154">
    <property type="entry name" value="EF-hand_dom_typ2"/>
</dbReference>
<keyword evidence="8" id="KW-0206">Cytoskeleton</keyword>
<dbReference type="Gene3D" id="1.10.238.10">
    <property type="entry name" value="EF-hand"/>
    <property type="match status" value="2"/>
</dbReference>
<dbReference type="EMBL" id="OB660277">
    <property type="protein sequence ID" value="CAD7223941.1"/>
    <property type="molecule type" value="Genomic_DNA"/>
</dbReference>
<dbReference type="GO" id="GO:0050804">
    <property type="term" value="P:modulation of chemical synaptic transmission"/>
    <property type="evidence" value="ECO:0007669"/>
    <property type="project" value="UniProtKB-ARBA"/>
</dbReference>
<dbReference type="OrthoDB" id="10014385at2759"/>
<sequence length="672" mass="74833">MSLGHWSEDRTSVGVPFFYRSLPYPPDNLEITWSPPTWSKVEKQLLQCNSIRYAAYRMASKILVLQATMRWSEVHFSVMISILDRHGLKPGLNLEIDCVSLEEILGDIFATIGSSRETAEAKLLTRHLVLSIYDRGRTGKIDAQGLQVLFSLLSSGPIYQKFRYLFLVMSGGSCQGQATRRSAASLLRDFALLAEFLKESLAFGLPMLAAAVESLCGGTNFLVTERGFLDWLSQEPQTLVWWPTVYRISSATSVTHPSVLCNVCGNSPIRGLRYHCLMCFSYNQCQSCFFRGETSPKHSLTHPVEEYCRRSTPFENGIGMAKKILNRTCFRGTCDAEYGRSGERYLMYQRDVERMEQELESFLVLPVEALPPSTRAVLRKCSMSTSSPSASSSSAKQQTSNSSCRTSGVEMDYEADSAGIDTQHLKAVISHLDAGNRCLLQKIKELPRTIPDYDKLVDCHKLIEYQMSQLRAFLREENPPTPILQQSEEAVQTKVVLGVGHDSSPVDEQDESVRSQSHHLRHESTPTATAAFTATHVGFPLSPIPYDETPQRHPEQNFSSALSNLKKAMTGLPSPPATPGNQLAAPLTKRCVSVIQVGEEDPMSIGNYSLTNLSCKYFQESSTAESDPLSFLNSSVTPSESHPQLTRINDELEGILTKIREIFPSRYSLADS</sequence>
<dbReference type="SMART" id="SM00291">
    <property type="entry name" value="ZnF_ZZ"/>
    <property type="match status" value="1"/>
</dbReference>
<evidence type="ECO:0000256" key="2">
    <source>
        <dbReference type="ARBA" id="ARBA00004278"/>
    </source>
</evidence>
<dbReference type="GO" id="GO:0045202">
    <property type="term" value="C:synapse"/>
    <property type="evidence" value="ECO:0007669"/>
    <property type="project" value="GOC"/>
</dbReference>
<keyword evidence="7" id="KW-0106">Calcium</keyword>
<organism evidence="10">
    <name type="scientific">Cyprideis torosa</name>
    <dbReference type="NCBI Taxonomy" id="163714"/>
    <lineage>
        <taxon>Eukaryota</taxon>
        <taxon>Metazoa</taxon>
        <taxon>Ecdysozoa</taxon>
        <taxon>Arthropoda</taxon>
        <taxon>Crustacea</taxon>
        <taxon>Oligostraca</taxon>
        <taxon>Ostracoda</taxon>
        <taxon>Podocopa</taxon>
        <taxon>Podocopida</taxon>
        <taxon>Cytherocopina</taxon>
        <taxon>Cytheroidea</taxon>
        <taxon>Cytherideidae</taxon>
        <taxon>Cyprideis</taxon>
    </lineage>
</organism>
<dbReference type="InterPro" id="IPR043145">
    <property type="entry name" value="Znf_ZZ_sf"/>
</dbReference>
<dbReference type="GO" id="GO:0016010">
    <property type="term" value="C:dystrophin-associated glycoprotein complex"/>
    <property type="evidence" value="ECO:0007669"/>
    <property type="project" value="UniProtKB-ARBA"/>
</dbReference>
<keyword evidence="4" id="KW-0479">Metal-binding</keyword>
<keyword evidence="3" id="KW-0963">Cytoplasm</keyword>
<keyword evidence="5" id="KW-0863">Zinc-finger</keyword>
<dbReference type="Pfam" id="PF09069">
    <property type="entry name" value="EF-hand_3"/>
    <property type="match status" value="1"/>
</dbReference>
<evidence type="ECO:0000256" key="7">
    <source>
        <dbReference type="ARBA" id="ARBA00022837"/>
    </source>
</evidence>
<dbReference type="SUPFAM" id="SSF57850">
    <property type="entry name" value="RING/U-box"/>
    <property type="match status" value="1"/>
</dbReference>
<feature type="compositionally biased region" description="Low complexity" evidence="9">
    <location>
        <begin position="382"/>
        <end position="403"/>
    </location>
</feature>
<dbReference type="Gene3D" id="3.30.60.90">
    <property type="match status" value="1"/>
</dbReference>
<name>A0A7R8ZHJ3_9CRUS</name>
<keyword evidence="6" id="KW-0862">Zinc</keyword>
<dbReference type="Gene3D" id="6.10.140.70">
    <property type="match status" value="1"/>
</dbReference>
<comment type="subcellular location">
    <subcellularLocation>
        <location evidence="2">Cell membrane</location>
        <location evidence="2">Sarcolemma</location>
        <topology evidence="2">Peripheral membrane protein</topology>
        <orientation evidence="2">Cytoplasmic side</orientation>
    </subcellularLocation>
    <subcellularLocation>
        <location evidence="1">Cytoplasm</location>
        <location evidence="1">Cytoskeleton</location>
    </subcellularLocation>
</comment>
<dbReference type="Pfam" id="PF00569">
    <property type="entry name" value="ZZ"/>
    <property type="match status" value="1"/>
</dbReference>
<accession>A0A7R8ZHJ3</accession>
<dbReference type="PANTHER" id="PTHR12268">
    <property type="entry name" value="E3 UBIQUITIN-PROTEIN LIGASE KCMF1"/>
    <property type="match status" value="1"/>
</dbReference>
<dbReference type="InterPro" id="IPR015153">
    <property type="entry name" value="EF-hand_dom_typ1"/>
</dbReference>
<proteinExistence type="predicted"/>
<dbReference type="InterPro" id="IPR050774">
    <property type="entry name" value="KCMF1/Dystrophin"/>
</dbReference>
<evidence type="ECO:0000256" key="3">
    <source>
        <dbReference type="ARBA" id="ARBA00022490"/>
    </source>
</evidence>
<feature type="region of interest" description="Disordered" evidence="9">
    <location>
        <begin position="381"/>
        <end position="408"/>
    </location>
</feature>
<dbReference type="GO" id="GO:0008270">
    <property type="term" value="F:zinc ion binding"/>
    <property type="evidence" value="ECO:0007669"/>
    <property type="project" value="UniProtKB-KW"/>
</dbReference>
<evidence type="ECO:0000313" key="10">
    <source>
        <dbReference type="EMBL" id="CAD7223941.1"/>
    </source>
</evidence>
<evidence type="ECO:0000256" key="8">
    <source>
        <dbReference type="ARBA" id="ARBA00023212"/>
    </source>
</evidence>
<evidence type="ECO:0000256" key="1">
    <source>
        <dbReference type="ARBA" id="ARBA00004245"/>
    </source>
</evidence>
<dbReference type="GO" id="GO:0099536">
    <property type="term" value="P:synaptic signaling"/>
    <property type="evidence" value="ECO:0007669"/>
    <property type="project" value="TreeGrafter"/>
</dbReference>
<evidence type="ECO:0000256" key="4">
    <source>
        <dbReference type="ARBA" id="ARBA00022723"/>
    </source>
</evidence>
<dbReference type="SUPFAM" id="SSF47473">
    <property type="entry name" value="EF-hand"/>
    <property type="match status" value="2"/>
</dbReference>
<dbReference type="PROSITE" id="PS50135">
    <property type="entry name" value="ZF_ZZ_2"/>
    <property type="match status" value="1"/>
</dbReference>
<evidence type="ECO:0000256" key="9">
    <source>
        <dbReference type="SAM" id="MobiDB-lite"/>
    </source>
</evidence>
<evidence type="ECO:0000256" key="5">
    <source>
        <dbReference type="ARBA" id="ARBA00022771"/>
    </source>
</evidence>